<comment type="caution">
    <text evidence="2">The sequence shown here is derived from an EMBL/GenBank/DDBJ whole genome shotgun (WGS) entry which is preliminary data.</text>
</comment>
<feature type="region of interest" description="Disordered" evidence="1">
    <location>
        <begin position="591"/>
        <end position="618"/>
    </location>
</feature>
<feature type="compositionally biased region" description="Polar residues" evidence="1">
    <location>
        <begin position="203"/>
        <end position="214"/>
    </location>
</feature>
<dbReference type="EMBL" id="BLXT01004186">
    <property type="protein sequence ID" value="GFO10582.1"/>
    <property type="molecule type" value="Genomic_DNA"/>
</dbReference>
<protein>
    <recommendedName>
        <fullName evidence="4">Tantalus-like domain-containing protein</fullName>
    </recommendedName>
</protein>
<evidence type="ECO:0000256" key="1">
    <source>
        <dbReference type="SAM" id="MobiDB-lite"/>
    </source>
</evidence>
<feature type="region of interest" description="Disordered" evidence="1">
    <location>
        <begin position="393"/>
        <end position="443"/>
    </location>
</feature>
<accession>A0AAV4ATE2</accession>
<evidence type="ECO:0000313" key="2">
    <source>
        <dbReference type="EMBL" id="GFO10582.1"/>
    </source>
</evidence>
<name>A0AAV4ATE2_9GAST</name>
<dbReference type="Proteomes" id="UP000735302">
    <property type="component" value="Unassembled WGS sequence"/>
</dbReference>
<feature type="region of interest" description="Disordered" evidence="1">
    <location>
        <begin position="527"/>
        <end position="546"/>
    </location>
</feature>
<dbReference type="AlphaFoldDB" id="A0AAV4ATE2"/>
<evidence type="ECO:0008006" key="4">
    <source>
        <dbReference type="Google" id="ProtNLM"/>
    </source>
</evidence>
<feature type="region of interest" description="Disordered" evidence="1">
    <location>
        <begin position="361"/>
        <end position="381"/>
    </location>
</feature>
<sequence length="909" mass="100899">MDEASRKKRRRSIRNLRRSSSNFTPLLEPFAMEEKRGADVSNMIQNYGSAWIGDENIDPVKDTKSANPILQQNLTSAEKCNSEHDTTVLKNCNIRLNQESLVPNISSTELFEKRCLTENSLASDADQLNETYEGPYTKSSLPPAATVDEHSGMANSSTESLPQMDLDQCGSVDEWLGQHNQEPSNFSDRGEFDFEGKNTFISNYLDDSQTSSPSKAFEKPSFAQLSPETEAKLGSKPPDLYISDAEIKLSPQKDFSHLRCSSSGSEIGYVTNETSQYKVSTIDHVLEDPRNSAIDSYESNKTTDKTSLVLGMTLNSAIESLALRLEALSSISASHKSSSDTSGEISSKNKVATLAGKQYDILPNNSHSNIDTKIPPSPYLRETHVDSSCGEIFSNLPPTSGTESAETSSATNINSTASAAVSKNKRRLSLKKASRPSLDNEPNTAHVISSETVVNFPVAMNEPPALDYEMKYEDTTAIVSVESSMDVASQEVKVKTTIDTEKIADLTFTFDSEAAALAEELSLRFPNNDQSVRPKSRDRHSDRVARRRSSRLFFPAEFSQLNPCNSDANLCDQGTYQPKDENALQNLKEGSSSDINDRLSSGVDHESLGQKKRRRKAKITEDLSEYPANNLDICDNPMNKSPLSISSVKDSNSIVANHVGLPEDANMASYDIQDNDVSNDCKTFLLPENDMADQAIQNKRPCESTSGLQVATTLDNVCSNQAEARLTAESCESSSGVEGCMVQKNKRSQRTCKRKSWVLPATAESSSLPKERGRRGASKNDRAKQSKDTSKVQQQQNMMVDISDEFEISEELRLLYLNKKYQPPPTKRLWETIRENPPNKLNVFSTKRQARLLTFEEGLSQSRMLKRYRKATQLRNLSQINPVPLTQEEFKLKMASLEKMLEDCVSENT</sequence>
<feature type="region of interest" description="Disordered" evidence="1">
    <location>
        <begin position="763"/>
        <end position="795"/>
    </location>
</feature>
<feature type="compositionally biased region" description="Basic residues" evidence="1">
    <location>
        <begin position="423"/>
        <end position="434"/>
    </location>
</feature>
<feature type="region of interest" description="Disordered" evidence="1">
    <location>
        <begin position="203"/>
        <end position="238"/>
    </location>
</feature>
<feature type="compositionally biased region" description="Basic and acidic residues" evidence="1">
    <location>
        <begin position="778"/>
        <end position="790"/>
    </location>
</feature>
<proteinExistence type="predicted"/>
<feature type="region of interest" description="Disordered" evidence="1">
    <location>
        <begin position="126"/>
        <end position="165"/>
    </location>
</feature>
<organism evidence="2 3">
    <name type="scientific">Plakobranchus ocellatus</name>
    <dbReference type="NCBI Taxonomy" id="259542"/>
    <lineage>
        <taxon>Eukaryota</taxon>
        <taxon>Metazoa</taxon>
        <taxon>Spiralia</taxon>
        <taxon>Lophotrochozoa</taxon>
        <taxon>Mollusca</taxon>
        <taxon>Gastropoda</taxon>
        <taxon>Heterobranchia</taxon>
        <taxon>Euthyneura</taxon>
        <taxon>Panpulmonata</taxon>
        <taxon>Sacoglossa</taxon>
        <taxon>Placobranchoidea</taxon>
        <taxon>Plakobranchidae</taxon>
        <taxon>Plakobranchus</taxon>
    </lineage>
</organism>
<gene>
    <name evidence="2" type="ORF">PoB_003708700</name>
</gene>
<keyword evidence="3" id="KW-1185">Reference proteome</keyword>
<reference evidence="2 3" key="1">
    <citation type="journal article" date="2021" name="Elife">
        <title>Chloroplast acquisition without the gene transfer in kleptoplastic sea slugs, Plakobranchus ocellatus.</title>
        <authorList>
            <person name="Maeda T."/>
            <person name="Takahashi S."/>
            <person name="Yoshida T."/>
            <person name="Shimamura S."/>
            <person name="Takaki Y."/>
            <person name="Nagai Y."/>
            <person name="Toyoda A."/>
            <person name="Suzuki Y."/>
            <person name="Arimoto A."/>
            <person name="Ishii H."/>
            <person name="Satoh N."/>
            <person name="Nishiyama T."/>
            <person name="Hasebe M."/>
            <person name="Maruyama T."/>
            <person name="Minagawa J."/>
            <person name="Obokata J."/>
            <person name="Shigenobu S."/>
        </authorList>
    </citation>
    <scope>NUCLEOTIDE SEQUENCE [LARGE SCALE GENOMIC DNA]</scope>
</reference>
<evidence type="ECO:0000313" key="3">
    <source>
        <dbReference type="Proteomes" id="UP000735302"/>
    </source>
</evidence>
<feature type="compositionally biased region" description="Low complexity" evidence="1">
    <location>
        <begin position="399"/>
        <end position="420"/>
    </location>
</feature>